<feature type="non-terminal residue" evidence="4">
    <location>
        <position position="88"/>
    </location>
</feature>
<keyword evidence="5" id="KW-1185">Reference proteome</keyword>
<dbReference type="AlphaFoldDB" id="A0AAD6B8I4"/>
<comment type="subcellular location">
    <subcellularLocation>
        <location evidence="1">Cell membrane</location>
        <topology evidence="1">Multi-pass membrane protein</topology>
    </subcellularLocation>
</comment>
<gene>
    <name evidence="4" type="ORF">JOQ06_003327</name>
</gene>
<dbReference type="GO" id="GO:0005886">
    <property type="term" value="C:plasma membrane"/>
    <property type="evidence" value="ECO:0007669"/>
    <property type="project" value="UniProtKB-SubCell"/>
</dbReference>
<evidence type="ECO:0000313" key="5">
    <source>
        <dbReference type="Proteomes" id="UP001219934"/>
    </source>
</evidence>
<feature type="domain" description="Amino acid permease N-terminal" evidence="3">
    <location>
        <begin position="50"/>
        <end position="87"/>
    </location>
</feature>
<proteinExistence type="predicted"/>
<reference evidence="4" key="1">
    <citation type="submission" date="2022-11" db="EMBL/GenBank/DDBJ databases">
        <title>Chromosome-level genome of Pogonophryne albipinna.</title>
        <authorList>
            <person name="Jo E."/>
        </authorList>
    </citation>
    <scope>NUCLEOTIDE SEQUENCE</scope>
    <source>
        <strain evidence="4">SGF0006</strain>
        <tissue evidence="4">Muscle</tissue>
    </source>
</reference>
<dbReference type="EMBL" id="JAPTMU010000009">
    <property type="protein sequence ID" value="KAJ4938718.1"/>
    <property type="molecule type" value="Genomic_DNA"/>
</dbReference>
<keyword evidence="2" id="KW-0813">Transport</keyword>
<evidence type="ECO:0000256" key="2">
    <source>
        <dbReference type="ARBA" id="ARBA00022448"/>
    </source>
</evidence>
<name>A0AAD6B8I4_9TELE</name>
<organism evidence="4 5">
    <name type="scientific">Pogonophryne albipinna</name>
    <dbReference type="NCBI Taxonomy" id="1090488"/>
    <lineage>
        <taxon>Eukaryota</taxon>
        <taxon>Metazoa</taxon>
        <taxon>Chordata</taxon>
        <taxon>Craniata</taxon>
        <taxon>Vertebrata</taxon>
        <taxon>Euteleostomi</taxon>
        <taxon>Actinopterygii</taxon>
        <taxon>Neopterygii</taxon>
        <taxon>Teleostei</taxon>
        <taxon>Neoteleostei</taxon>
        <taxon>Acanthomorphata</taxon>
        <taxon>Eupercaria</taxon>
        <taxon>Perciformes</taxon>
        <taxon>Notothenioidei</taxon>
        <taxon>Pogonophryne</taxon>
    </lineage>
</organism>
<dbReference type="Pfam" id="PF08403">
    <property type="entry name" value="AA_permease_N"/>
    <property type="match status" value="1"/>
</dbReference>
<comment type="caution">
    <text evidence="4">The sequence shown here is derived from an EMBL/GenBank/DDBJ whole genome shotgun (WGS) entry which is preliminary data.</text>
</comment>
<evidence type="ECO:0000256" key="1">
    <source>
        <dbReference type="ARBA" id="ARBA00004651"/>
    </source>
</evidence>
<dbReference type="InterPro" id="IPR013612">
    <property type="entry name" value="AA_permease_N"/>
</dbReference>
<accession>A0AAD6B8I4</accession>
<evidence type="ECO:0000259" key="3">
    <source>
        <dbReference type="Pfam" id="PF08403"/>
    </source>
</evidence>
<sequence length="88" mass="9533">MEVPAASDGVHLAAYRPSVKAATGGLDESSYYQCYIDGSNVASLGSDALTGYETLDAPPHYDFYANTAVYGRRRCFRPSLDQLHANPE</sequence>
<protein>
    <recommendedName>
        <fullName evidence="3">Amino acid permease N-terminal domain-containing protein</fullName>
    </recommendedName>
</protein>
<evidence type="ECO:0000313" key="4">
    <source>
        <dbReference type="EMBL" id="KAJ4938718.1"/>
    </source>
</evidence>
<dbReference type="Proteomes" id="UP001219934">
    <property type="component" value="Unassembled WGS sequence"/>
</dbReference>